<dbReference type="GO" id="GO:0005829">
    <property type="term" value="C:cytosol"/>
    <property type="evidence" value="ECO:0007669"/>
    <property type="project" value="UniProtKB-ARBA"/>
</dbReference>
<evidence type="ECO:0000256" key="2">
    <source>
        <dbReference type="ARBA" id="ARBA00022490"/>
    </source>
</evidence>
<dbReference type="PRINTS" id="PR00050">
    <property type="entry name" value="COLDSHOCK"/>
</dbReference>
<dbReference type="RefSeq" id="WP_084123263.1">
    <property type="nucleotide sequence ID" value="NZ_LT838813.1"/>
</dbReference>
<evidence type="ECO:0000256" key="3">
    <source>
        <dbReference type="RuleBase" id="RU000408"/>
    </source>
</evidence>
<evidence type="ECO:0000313" key="6">
    <source>
        <dbReference type="Proteomes" id="UP000192333"/>
    </source>
</evidence>
<dbReference type="Proteomes" id="UP000192333">
    <property type="component" value="Chromosome I"/>
</dbReference>
<keyword evidence="5" id="KW-0238">DNA-binding</keyword>
<organism evidence="5 6">
    <name type="scientific">Aquiflexum balticum DSM 16537</name>
    <dbReference type="NCBI Taxonomy" id="758820"/>
    <lineage>
        <taxon>Bacteria</taxon>
        <taxon>Pseudomonadati</taxon>
        <taxon>Bacteroidota</taxon>
        <taxon>Cytophagia</taxon>
        <taxon>Cytophagales</taxon>
        <taxon>Cyclobacteriaceae</taxon>
        <taxon>Aquiflexum</taxon>
    </lineage>
</organism>
<dbReference type="PROSITE" id="PS00352">
    <property type="entry name" value="CSD_1"/>
    <property type="match status" value="1"/>
</dbReference>
<dbReference type="SMART" id="SM00357">
    <property type="entry name" value="CSP"/>
    <property type="match status" value="1"/>
</dbReference>
<dbReference type="InterPro" id="IPR050181">
    <property type="entry name" value="Cold_shock_domain"/>
</dbReference>
<proteinExistence type="predicted"/>
<dbReference type="Gene3D" id="2.40.50.140">
    <property type="entry name" value="Nucleic acid-binding proteins"/>
    <property type="match status" value="1"/>
</dbReference>
<dbReference type="AlphaFoldDB" id="A0A1W2HCU7"/>
<dbReference type="InterPro" id="IPR019844">
    <property type="entry name" value="CSD_CS"/>
</dbReference>
<dbReference type="InterPro" id="IPR012340">
    <property type="entry name" value="NA-bd_OB-fold"/>
</dbReference>
<accession>A0A1W2HCU7</accession>
<dbReference type="PANTHER" id="PTHR11544">
    <property type="entry name" value="COLD SHOCK DOMAIN CONTAINING PROTEINS"/>
    <property type="match status" value="1"/>
</dbReference>
<keyword evidence="6" id="KW-1185">Reference proteome</keyword>
<sequence>MLTGTVKFYNDAKGFGFIVDDESQSDVFVHATGLVDKVAQNDKVTYDVKDGKKGLNAINVKKLQ</sequence>
<dbReference type="CDD" id="cd04458">
    <property type="entry name" value="CSP_CDS"/>
    <property type="match status" value="1"/>
</dbReference>
<dbReference type="InterPro" id="IPR002059">
    <property type="entry name" value="CSP_DNA-bd"/>
</dbReference>
<comment type="subcellular location">
    <subcellularLocation>
        <location evidence="1 3">Cytoplasm</location>
    </subcellularLocation>
</comment>
<protein>
    <submittedName>
        <fullName evidence="5">Cold-shock DNA-binding protein family</fullName>
    </submittedName>
</protein>
<dbReference type="SUPFAM" id="SSF50249">
    <property type="entry name" value="Nucleic acid-binding proteins"/>
    <property type="match status" value="1"/>
</dbReference>
<dbReference type="PIRSF" id="PIRSF002599">
    <property type="entry name" value="Cold_shock_A"/>
    <property type="match status" value="1"/>
</dbReference>
<keyword evidence="2" id="KW-0963">Cytoplasm</keyword>
<dbReference type="PROSITE" id="PS51857">
    <property type="entry name" value="CSD_2"/>
    <property type="match status" value="1"/>
</dbReference>
<dbReference type="OrthoDB" id="9805039at2"/>
<reference evidence="6" key="1">
    <citation type="submission" date="2017-04" db="EMBL/GenBank/DDBJ databases">
        <authorList>
            <person name="Varghese N."/>
            <person name="Submissions S."/>
        </authorList>
    </citation>
    <scope>NUCLEOTIDE SEQUENCE [LARGE SCALE GENOMIC DNA]</scope>
    <source>
        <strain evidence="6">DSM 16537</strain>
    </source>
</reference>
<dbReference type="EMBL" id="LT838813">
    <property type="protein sequence ID" value="SMD46346.1"/>
    <property type="molecule type" value="Genomic_DNA"/>
</dbReference>
<dbReference type="STRING" id="758820.SAMN00777080_5031"/>
<evidence type="ECO:0000256" key="1">
    <source>
        <dbReference type="ARBA" id="ARBA00004496"/>
    </source>
</evidence>
<evidence type="ECO:0000259" key="4">
    <source>
        <dbReference type="PROSITE" id="PS51857"/>
    </source>
</evidence>
<feature type="domain" description="CSD" evidence="4">
    <location>
        <begin position="1"/>
        <end position="62"/>
    </location>
</feature>
<evidence type="ECO:0000313" key="5">
    <source>
        <dbReference type="EMBL" id="SMD46346.1"/>
    </source>
</evidence>
<dbReference type="GO" id="GO:0003677">
    <property type="term" value="F:DNA binding"/>
    <property type="evidence" value="ECO:0007669"/>
    <property type="project" value="UniProtKB-KW"/>
</dbReference>
<dbReference type="Pfam" id="PF00313">
    <property type="entry name" value="CSD"/>
    <property type="match status" value="1"/>
</dbReference>
<dbReference type="InterPro" id="IPR011129">
    <property type="entry name" value="CSD"/>
</dbReference>
<name>A0A1W2HCU7_9BACT</name>
<gene>
    <name evidence="5" type="ORF">SAMN00777080_5031</name>
</gene>
<dbReference type="InterPro" id="IPR012156">
    <property type="entry name" value="Cold_shock_CspA"/>
</dbReference>